<keyword evidence="21" id="KW-1185">Reference proteome</keyword>
<dbReference type="InterPro" id="IPR000719">
    <property type="entry name" value="Prot_kinase_dom"/>
</dbReference>
<feature type="transmembrane region" description="Helical" evidence="17">
    <location>
        <begin position="12"/>
        <end position="36"/>
    </location>
</feature>
<evidence type="ECO:0000313" key="20">
    <source>
        <dbReference type="EMBL" id="CRK92072.1"/>
    </source>
</evidence>
<dbReference type="Pfam" id="PF01094">
    <property type="entry name" value="ANF_receptor"/>
    <property type="match status" value="1"/>
</dbReference>
<evidence type="ECO:0000256" key="12">
    <source>
        <dbReference type="ARBA" id="ARBA00023239"/>
    </source>
</evidence>
<keyword evidence="10" id="KW-0675">Receptor</keyword>
<dbReference type="PANTHER" id="PTHR11920:SF335">
    <property type="entry name" value="GUANYLATE CYCLASE"/>
    <property type="match status" value="1"/>
</dbReference>
<dbReference type="GO" id="GO:0005525">
    <property type="term" value="F:GTP binding"/>
    <property type="evidence" value="ECO:0007669"/>
    <property type="project" value="UniProtKB-KW"/>
</dbReference>
<dbReference type="SMART" id="SM00220">
    <property type="entry name" value="S_TKc"/>
    <property type="match status" value="1"/>
</dbReference>
<dbReference type="OrthoDB" id="1890790at2759"/>
<evidence type="ECO:0000256" key="14">
    <source>
        <dbReference type="RuleBase" id="RU000405"/>
    </source>
</evidence>
<feature type="domain" description="Guanylate cyclase" evidence="19">
    <location>
        <begin position="960"/>
        <end position="1090"/>
    </location>
</feature>
<dbReference type="Gene3D" id="3.30.70.1230">
    <property type="entry name" value="Nucleotide cyclase"/>
    <property type="match status" value="1"/>
</dbReference>
<keyword evidence="12 14" id="KW-0456">Lyase</keyword>
<dbReference type="FunFam" id="3.30.70.1230:FF:000004">
    <property type="entry name" value="Guanylate cyclase"/>
    <property type="match status" value="1"/>
</dbReference>
<dbReference type="InterPro" id="IPR001245">
    <property type="entry name" value="Ser-Thr/Tyr_kinase_cat_dom"/>
</dbReference>
<dbReference type="Gene3D" id="3.40.50.2300">
    <property type="match status" value="2"/>
</dbReference>
<dbReference type="GO" id="GO:0005886">
    <property type="term" value="C:plasma membrane"/>
    <property type="evidence" value="ECO:0007669"/>
    <property type="project" value="TreeGrafter"/>
</dbReference>
<dbReference type="PANTHER" id="PTHR11920">
    <property type="entry name" value="GUANYLYL CYCLASE"/>
    <property type="match status" value="1"/>
</dbReference>
<keyword evidence="13 15" id="KW-0141">cGMP biosynthesis</keyword>
<keyword evidence="9 17" id="KW-0472">Membrane</keyword>
<keyword evidence="8" id="KW-0342">GTP-binding</keyword>
<evidence type="ECO:0000256" key="7">
    <source>
        <dbReference type="ARBA" id="ARBA00022989"/>
    </source>
</evidence>
<evidence type="ECO:0000256" key="6">
    <source>
        <dbReference type="ARBA" id="ARBA00022741"/>
    </source>
</evidence>
<evidence type="ECO:0000256" key="2">
    <source>
        <dbReference type="ARBA" id="ARBA00004479"/>
    </source>
</evidence>
<dbReference type="Proteomes" id="UP000183832">
    <property type="component" value="Unassembled WGS sequence"/>
</dbReference>
<name>A0A1J1HVH7_9DIPT</name>
<dbReference type="InterPro" id="IPR018297">
    <property type="entry name" value="A/G_cyclase_CS"/>
</dbReference>
<sequence length="1332" mass="152046">MKWNFTINQKFVFLFNYFIFLNAFTLISCDVFKLGYLTGSARRPGDLEYERPGLTISGGLTLAKEEVNREKLARFNHSIDFIVSETYGEEISSIRQTASLWKQEIYGYIGPQETCNHEGRMAAAFNLPMISYFCTNYETSNKKDFPTFARTRPPDTQIAKSVVSLLLAYNWTQVTFLHVDHENSEIAPIAKTVIKTLTLAGIKINAVKTWNDDYYHGYRTNPFDDMVRDSYRDTRIYLILGQFHEHIGLMLSLHNQGLLNAGEYFVVGMDIEQYDASDPEKYLKGILHNEQEPWVGSAYRSYLAVLPSPTVGFDDFAGKVNKFLELPPFEYPNPLKQFNKTKQIRAEAAYLYDAVHLYTDALINCLESHRDPRNGTEIINAIKGRSYQSAMGFLVHIDENGDAAGNYTILGAKLIHNSFTNTTSYGLFPFGTFITKATHEDENATQSIPGLQLFEKLMWVGGKPPIAEPECGFRGEKCISYVREISAAVAGIILLILTIVSLVLYRNWRYEQELDSLLWKIDFKDIQMHENDASIGQKQTRATHPLIRTSQVSLSSNPDADFRYSTIFTPIGLYKGQLYAIKKIRKKSVDITREMKMELKILRDIRHDNLNAFIGACTEPPNICIITEYCSRGSLKDVLENDDVKLDNMFIASLVFDLIRVSYKPFPTFPLLTIFSSHFFTFFMNHDLQGMTYLHDSPLRCHGNLCTANCLIDSRWVVKLSDFGLYAFKKGGNTTNDCDSGNNNNLQDNNELYEEDMMIPVRRGSTDSKKFTVKYEKLLYKAPELLRTVNNFNTILIPGTPKGDIYSFAIILYEIHTRNGPFGEIDCTYIDCLKRLTVPFDVSIPFRPSLQPLETSFDCVRECIRECWAENPEVRPEFKSIRTKLRPLRKGMRPNIFDNMMAMMEKYANNLEQLVDERTDQLQEEKKKTEALLLEMLPRPVAEQLKRGNKVEAESYDMVTIYFSDIVGFTSMSAESTPLQVVDFLNDLYTCFDSIIGNYDVYKVETIGDAYMVVSGLPIRNGDIHAGEIASMSLHLLEAIREFKIRHRPDDSLKLRIGIHSGPVCAGVVGLKMPRYCLFGDTVNTSSRMESTGEALKIHCSEECKQLLDSLGGYLFEDRGKIPIKGKGELNTYWLTGELEEYKIKRYQARTERRASKNSARQISKFLQAQKELQKSSLKSAKSLMNQNRLAPFSNNLIRSTSFDSPKKLRFAADILDAHNHNSRYLRYSNDALMEVITDQMQSPKKNNSDDSMIFAVVDSNDNDDDVTASCPCINKEMTDFICKGEDFFDNFEESSFHDNQLKNTSERHKLLHKNNTPTIQITSVTPLLSDN</sequence>
<dbReference type="GO" id="GO:0005524">
    <property type="term" value="F:ATP binding"/>
    <property type="evidence" value="ECO:0007669"/>
    <property type="project" value="InterPro"/>
</dbReference>
<feature type="domain" description="Protein kinase" evidence="18">
    <location>
        <begin position="529"/>
        <end position="889"/>
    </location>
</feature>
<evidence type="ECO:0000256" key="17">
    <source>
        <dbReference type="SAM" id="Phobius"/>
    </source>
</evidence>
<dbReference type="Gene3D" id="1.10.510.10">
    <property type="entry name" value="Transferase(Phosphotransferase) domain 1"/>
    <property type="match status" value="1"/>
</dbReference>
<dbReference type="SUPFAM" id="SSF56112">
    <property type="entry name" value="Protein kinase-like (PK-like)"/>
    <property type="match status" value="1"/>
</dbReference>
<dbReference type="InterPro" id="IPR029787">
    <property type="entry name" value="Nucleotide_cyclase"/>
</dbReference>
<reference evidence="20 21" key="1">
    <citation type="submission" date="2015-04" db="EMBL/GenBank/DDBJ databases">
        <authorList>
            <person name="Syromyatnikov M.Y."/>
            <person name="Popov V.N."/>
        </authorList>
    </citation>
    <scope>NUCLEOTIDE SEQUENCE [LARGE SCALE GENOMIC DNA]</scope>
</reference>
<dbReference type="PROSITE" id="PS00452">
    <property type="entry name" value="GUANYLATE_CYCLASE_1"/>
    <property type="match status" value="1"/>
</dbReference>
<evidence type="ECO:0000256" key="13">
    <source>
        <dbReference type="ARBA" id="ARBA00023293"/>
    </source>
</evidence>
<evidence type="ECO:0000256" key="1">
    <source>
        <dbReference type="ARBA" id="ARBA00001436"/>
    </source>
</evidence>
<evidence type="ECO:0000256" key="11">
    <source>
        <dbReference type="ARBA" id="ARBA00023180"/>
    </source>
</evidence>
<comment type="similarity">
    <text evidence="14">Belongs to the adenylyl cyclase class-4/guanylyl cyclase family.</text>
</comment>
<dbReference type="GO" id="GO:0001653">
    <property type="term" value="F:peptide receptor activity"/>
    <property type="evidence" value="ECO:0007669"/>
    <property type="project" value="TreeGrafter"/>
</dbReference>
<dbReference type="GO" id="GO:0035556">
    <property type="term" value="P:intracellular signal transduction"/>
    <property type="evidence" value="ECO:0007669"/>
    <property type="project" value="InterPro"/>
</dbReference>
<accession>A0A1J1HVH7</accession>
<dbReference type="PROSITE" id="PS50011">
    <property type="entry name" value="PROTEIN_KINASE_DOM"/>
    <property type="match status" value="1"/>
</dbReference>
<keyword evidence="4 17" id="KW-0812">Transmembrane</keyword>
<keyword evidence="6" id="KW-0547">Nucleotide-binding</keyword>
<keyword evidence="5" id="KW-0732">Signal</keyword>
<dbReference type="Pfam" id="PF07714">
    <property type="entry name" value="PK_Tyr_Ser-Thr"/>
    <property type="match status" value="2"/>
</dbReference>
<evidence type="ECO:0000256" key="16">
    <source>
        <dbReference type="SAM" id="Coils"/>
    </source>
</evidence>
<evidence type="ECO:0000256" key="8">
    <source>
        <dbReference type="ARBA" id="ARBA00023134"/>
    </source>
</evidence>
<evidence type="ECO:0000313" key="21">
    <source>
        <dbReference type="Proteomes" id="UP000183832"/>
    </source>
</evidence>
<dbReference type="FunFam" id="3.40.50.2300:FF:000311">
    <property type="entry name" value="Guanylate cyclase"/>
    <property type="match status" value="1"/>
</dbReference>
<dbReference type="EC" id="4.6.1.2" evidence="3 15"/>
<dbReference type="GO" id="GO:0004383">
    <property type="term" value="F:guanylate cyclase activity"/>
    <property type="evidence" value="ECO:0007669"/>
    <property type="project" value="UniProtKB-EC"/>
</dbReference>
<keyword evidence="7 17" id="KW-1133">Transmembrane helix</keyword>
<evidence type="ECO:0000259" key="19">
    <source>
        <dbReference type="PROSITE" id="PS50125"/>
    </source>
</evidence>
<protein>
    <recommendedName>
        <fullName evidence="3 15">Guanylate cyclase</fullName>
        <ecNumber evidence="3 15">4.6.1.2</ecNumber>
    </recommendedName>
</protein>
<dbReference type="STRING" id="568069.A0A1J1HVH7"/>
<dbReference type="GO" id="GO:0004672">
    <property type="term" value="F:protein kinase activity"/>
    <property type="evidence" value="ECO:0007669"/>
    <property type="project" value="InterPro"/>
</dbReference>
<evidence type="ECO:0000256" key="10">
    <source>
        <dbReference type="ARBA" id="ARBA00023170"/>
    </source>
</evidence>
<dbReference type="InterPro" id="IPR001828">
    <property type="entry name" value="ANF_lig-bd_rcpt"/>
</dbReference>
<dbReference type="FunFam" id="3.40.50.2300:FF:000265">
    <property type="entry name" value="Guanylate cyclase"/>
    <property type="match status" value="1"/>
</dbReference>
<dbReference type="PROSITE" id="PS51257">
    <property type="entry name" value="PROKAR_LIPOPROTEIN"/>
    <property type="match status" value="1"/>
</dbReference>
<proteinExistence type="inferred from homology"/>
<gene>
    <name evidence="20" type="ORF">CLUMA_CG005652</name>
</gene>
<comment type="catalytic activity">
    <reaction evidence="1 15">
        <text>GTP = 3',5'-cyclic GMP + diphosphate</text>
        <dbReference type="Rhea" id="RHEA:13665"/>
        <dbReference type="ChEBI" id="CHEBI:33019"/>
        <dbReference type="ChEBI" id="CHEBI:37565"/>
        <dbReference type="ChEBI" id="CHEBI:57746"/>
        <dbReference type="EC" id="4.6.1.2"/>
    </reaction>
</comment>
<dbReference type="SUPFAM" id="SSF55073">
    <property type="entry name" value="Nucleotide cyclase"/>
    <property type="match status" value="1"/>
</dbReference>
<dbReference type="GO" id="GO:0007168">
    <property type="term" value="P:receptor guanylyl cyclase signaling pathway"/>
    <property type="evidence" value="ECO:0007669"/>
    <property type="project" value="TreeGrafter"/>
</dbReference>
<dbReference type="InterPro" id="IPR050401">
    <property type="entry name" value="Cyclic_nucleotide_synthase"/>
</dbReference>
<dbReference type="EMBL" id="CVRI01000022">
    <property type="protein sequence ID" value="CRK92072.1"/>
    <property type="molecule type" value="Genomic_DNA"/>
</dbReference>
<keyword evidence="11" id="KW-0325">Glycoprotein</keyword>
<evidence type="ECO:0000256" key="5">
    <source>
        <dbReference type="ARBA" id="ARBA00022729"/>
    </source>
</evidence>
<dbReference type="InterPro" id="IPR001054">
    <property type="entry name" value="A/G_cyclase"/>
</dbReference>
<dbReference type="GO" id="GO:0004016">
    <property type="term" value="F:adenylate cyclase activity"/>
    <property type="evidence" value="ECO:0007669"/>
    <property type="project" value="TreeGrafter"/>
</dbReference>
<evidence type="ECO:0000259" key="18">
    <source>
        <dbReference type="PROSITE" id="PS50011"/>
    </source>
</evidence>
<keyword evidence="16" id="KW-0175">Coiled coil</keyword>
<evidence type="ECO:0000256" key="3">
    <source>
        <dbReference type="ARBA" id="ARBA00012202"/>
    </source>
</evidence>
<dbReference type="SUPFAM" id="SSF53822">
    <property type="entry name" value="Periplasmic binding protein-like I"/>
    <property type="match status" value="1"/>
</dbReference>
<comment type="subcellular location">
    <subcellularLocation>
        <location evidence="2">Membrane</location>
        <topology evidence="2">Single-pass type I membrane protein</topology>
    </subcellularLocation>
</comment>
<dbReference type="CDD" id="cd07302">
    <property type="entry name" value="CHD"/>
    <property type="match status" value="1"/>
</dbReference>
<evidence type="ECO:0000256" key="4">
    <source>
        <dbReference type="ARBA" id="ARBA00022692"/>
    </source>
</evidence>
<dbReference type="CDD" id="cd06370">
    <property type="entry name" value="PBP1_SAP_GC-like"/>
    <property type="match status" value="1"/>
</dbReference>
<dbReference type="Pfam" id="PF00211">
    <property type="entry name" value="Guanylate_cyc"/>
    <property type="match status" value="1"/>
</dbReference>
<dbReference type="SMART" id="SM00044">
    <property type="entry name" value="CYCc"/>
    <property type="match status" value="1"/>
</dbReference>
<organism evidence="20 21">
    <name type="scientific">Clunio marinus</name>
    <dbReference type="NCBI Taxonomy" id="568069"/>
    <lineage>
        <taxon>Eukaryota</taxon>
        <taxon>Metazoa</taxon>
        <taxon>Ecdysozoa</taxon>
        <taxon>Arthropoda</taxon>
        <taxon>Hexapoda</taxon>
        <taxon>Insecta</taxon>
        <taxon>Pterygota</taxon>
        <taxon>Neoptera</taxon>
        <taxon>Endopterygota</taxon>
        <taxon>Diptera</taxon>
        <taxon>Nematocera</taxon>
        <taxon>Chironomoidea</taxon>
        <taxon>Chironomidae</taxon>
        <taxon>Clunio</taxon>
    </lineage>
</organism>
<feature type="coiled-coil region" evidence="16">
    <location>
        <begin position="897"/>
        <end position="928"/>
    </location>
</feature>
<dbReference type="PROSITE" id="PS50125">
    <property type="entry name" value="GUANYLATE_CYCLASE_2"/>
    <property type="match status" value="1"/>
</dbReference>
<dbReference type="InterPro" id="IPR028082">
    <property type="entry name" value="Peripla_BP_I"/>
</dbReference>
<evidence type="ECO:0000256" key="9">
    <source>
        <dbReference type="ARBA" id="ARBA00023136"/>
    </source>
</evidence>
<evidence type="ECO:0000256" key="15">
    <source>
        <dbReference type="RuleBase" id="RU003431"/>
    </source>
</evidence>
<dbReference type="InterPro" id="IPR011009">
    <property type="entry name" value="Kinase-like_dom_sf"/>
</dbReference>